<organism evidence="3 4">
    <name type="scientific">Cytospora leucostoma</name>
    <dbReference type="NCBI Taxonomy" id="1230097"/>
    <lineage>
        <taxon>Eukaryota</taxon>
        <taxon>Fungi</taxon>
        <taxon>Dikarya</taxon>
        <taxon>Ascomycota</taxon>
        <taxon>Pezizomycotina</taxon>
        <taxon>Sordariomycetes</taxon>
        <taxon>Sordariomycetidae</taxon>
        <taxon>Diaporthales</taxon>
        <taxon>Cytosporaceae</taxon>
        <taxon>Cytospora</taxon>
    </lineage>
</organism>
<name>A0A423WYR6_9PEZI</name>
<dbReference type="SFLD" id="SFLDG01021">
    <property type="entry name" value="Trichodiene_Synthase_Like"/>
    <property type="match status" value="1"/>
</dbReference>
<dbReference type="GO" id="GO:0016838">
    <property type="term" value="F:carbon-oxygen lyase activity, acting on phosphates"/>
    <property type="evidence" value="ECO:0007669"/>
    <property type="project" value="InterPro"/>
</dbReference>
<dbReference type="Gene3D" id="1.10.600.10">
    <property type="entry name" value="Farnesyl Diphosphate Synthase"/>
    <property type="match status" value="1"/>
</dbReference>
<dbReference type="InterPro" id="IPR024652">
    <property type="entry name" value="Trichodiene_synth"/>
</dbReference>
<dbReference type="SFLD" id="SFLDS00005">
    <property type="entry name" value="Isoprenoid_Synthase_Type_I"/>
    <property type="match status" value="1"/>
</dbReference>
<comment type="caution">
    <text evidence="3">The sequence shown here is derived from an EMBL/GenBank/DDBJ whole genome shotgun (WGS) entry which is preliminary data.</text>
</comment>
<accession>A0A423WYR6</accession>
<comment type="similarity">
    <text evidence="1">Belongs to the trichodiene synthase family.</text>
</comment>
<dbReference type="InParanoid" id="A0A423WYR6"/>
<dbReference type="Pfam" id="PF06330">
    <property type="entry name" value="TRI5"/>
    <property type="match status" value="1"/>
</dbReference>
<proteinExistence type="inferred from homology"/>
<dbReference type="EMBL" id="LKEB01000033">
    <property type="protein sequence ID" value="ROW08694.1"/>
    <property type="molecule type" value="Genomic_DNA"/>
</dbReference>
<dbReference type="Proteomes" id="UP000285146">
    <property type="component" value="Unassembled WGS sequence"/>
</dbReference>
<gene>
    <name evidence="3" type="ORF">VPNG_06450</name>
</gene>
<evidence type="ECO:0000313" key="4">
    <source>
        <dbReference type="Proteomes" id="UP000285146"/>
    </source>
</evidence>
<keyword evidence="4" id="KW-1185">Reference proteome</keyword>
<dbReference type="OrthoDB" id="2998174at2759"/>
<dbReference type="SUPFAM" id="SSF48576">
    <property type="entry name" value="Terpenoid synthases"/>
    <property type="match status" value="1"/>
</dbReference>
<evidence type="ECO:0000256" key="2">
    <source>
        <dbReference type="ARBA" id="ARBA00023239"/>
    </source>
</evidence>
<evidence type="ECO:0000256" key="1">
    <source>
        <dbReference type="ARBA" id="ARBA00007946"/>
    </source>
</evidence>
<protein>
    <recommendedName>
        <fullName evidence="5">Trichodiene synthase</fullName>
    </recommendedName>
</protein>
<reference evidence="3 4" key="1">
    <citation type="submission" date="2015-09" db="EMBL/GenBank/DDBJ databases">
        <title>Host preference determinants of Valsa canker pathogens revealed by comparative genomics.</title>
        <authorList>
            <person name="Yin Z."/>
            <person name="Huang L."/>
        </authorList>
    </citation>
    <scope>NUCLEOTIDE SEQUENCE [LARGE SCALE GENOMIC DNA]</scope>
    <source>
        <strain evidence="3 4">SXYLt</strain>
    </source>
</reference>
<dbReference type="InterPro" id="IPR008949">
    <property type="entry name" value="Isoprenoid_synthase_dom_sf"/>
</dbReference>
<keyword evidence="2" id="KW-0456">Lyase</keyword>
<sequence length="327" mass="37321">MGSYGEYAVQANTAQSPDNRELLVAAVRPLISRFLDTIDYLPPQEPDKSALRALMLEYAATSGVPYKEDKHSRQCFLTALSVAGDMYPGHPLDVQLHIGIFTWLGFLIDDTNKSIASDLAHFQSRFYTGRAQPSLLLEHFAQTLRNTYLYYDPVVANFIVLSALAFVNANALENRREFQELVPLESAANWPYYFRDKEGLPEVYSYFVFPRVLYPDIGSFLQAIPDMCKFINLTNDILSFYKEEIAGETRNYMHSRAACERKKAMTTMREVVPETAQAYLRATNVLDGKEPYAQAWHEYVMGYVAMHIINDRYMFADIGLAERFVSS</sequence>
<evidence type="ECO:0008006" key="5">
    <source>
        <dbReference type="Google" id="ProtNLM"/>
    </source>
</evidence>
<dbReference type="AlphaFoldDB" id="A0A423WYR6"/>
<dbReference type="STRING" id="1230097.A0A423WYR6"/>
<evidence type="ECO:0000313" key="3">
    <source>
        <dbReference type="EMBL" id="ROW08694.1"/>
    </source>
</evidence>